<comment type="function">
    <text evidence="4">Component of the large ribosomal subunit. The ribosome is a large ribonucleoprotein complex responsible for the synthesis of proteins in the cell.</text>
</comment>
<evidence type="ECO:0000256" key="2">
    <source>
        <dbReference type="ARBA" id="ARBA00022980"/>
    </source>
</evidence>
<name>E0VHR0_PEDHC</name>
<feature type="domain" description="Large ribosomal subunit protein uL6 N-terminal" evidence="9">
    <location>
        <begin position="35"/>
        <end position="89"/>
    </location>
</feature>
<dbReference type="OMA" id="KWYNADD"/>
<evidence type="ECO:0000313" key="12">
    <source>
        <dbReference type="Proteomes" id="UP000009046"/>
    </source>
</evidence>
<dbReference type="FunCoup" id="E0VHR0">
    <property type="interactions" value="1537"/>
</dbReference>
<sequence>MAPTKPEAKVLPKNDKTKSVKDGKVAKSVVKTKSAKKKKKGRPRNYDLGNGVYRFSRTQMFHKKAKYKFIGKKNPKKVKPKKPKTVEKPIGGDKNGGKRIVLLRKRRNYYPTAKRINRHPSKKTFSQHTRYTRKSLLPGRVCILLAGRHKGKRVVLLKVLKSGLLLITGPFKINGCPLRRISQNYVIATKTRVNINKVKVPEHLNDEYFRRIKPKRAKKEEGDIFAKKVEVYTVSEKRKLDQKEVDKAVIKAIKGHRDHLLIIKYLAAMFGLKKTQYPHRLIF</sequence>
<evidence type="ECO:0000256" key="7">
    <source>
        <dbReference type="ARBA" id="ARBA00046388"/>
    </source>
</evidence>
<evidence type="ECO:0000256" key="8">
    <source>
        <dbReference type="SAM" id="MobiDB-lite"/>
    </source>
</evidence>
<dbReference type="RefSeq" id="XP_002425684.1">
    <property type="nucleotide sequence ID" value="XM_002425639.1"/>
</dbReference>
<feature type="region of interest" description="Disordered" evidence="8">
    <location>
        <begin position="1"/>
        <end position="50"/>
    </location>
</feature>
<keyword evidence="2 10" id="KW-0689">Ribosomal protein</keyword>
<dbReference type="GO" id="GO:0000027">
    <property type="term" value="P:ribosomal large subunit assembly"/>
    <property type="evidence" value="ECO:0007669"/>
    <property type="project" value="TreeGrafter"/>
</dbReference>
<dbReference type="SUPFAM" id="SSF50104">
    <property type="entry name" value="Translation proteins SH3-like domain"/>
    <property type="match status" value="1"/>
</dbReference>
<evidence type="ECO:0000259" key="9">
    <source>
        <dbReference type="Pfam" id="PF03868"/>
    </source>
</evidence>
<dbReference type="EMBL" id="AAZO01002474">
    <property type="status" value="NOT_ANNOTATED_CDS"/>
    <property type="molecule type" value="Genomic_DNA"/>
</dbReference>
<dbReference type="InParanoid" id="E0VHR0"/>
<dbReference type="GO" id="GO:0002181">
    <property type="term" value="P:cytoplasmic translation"/>
    <property type="evidence" value="ECO:0007669"/>
    <property type="project" value="TreeGrafter"/>
</dbReference>
<dbReference type="EnsemblMetazoa" id="PHUM215340-RA">
    <property type="protein sequence ID" value="PHUM215340-PA"/>
    <property type="gene ID" value="PHUM215340"/>
</dbReference>
<dbReference type="OrthoDB" id="2436667at2759"/>
<dbReference type="KEGG" id="phu:Phum_PHUM215340"/>
<dbReference type="InterPro" id="IPR014722">
    <property type="entry name" value="Rib_uL2_dom2"/>
</dbReference>
<gene>
    <name evidence="11" type="primary">8237489</name>
    <name evidence="10" type="ORF">Phum_PHUM215340</name>
</gene>
<dbReference type="HOGENOM" id="CLU_066767_0_0_1"/>
<dbReference type="PANTHER" id="PTHR10715:SF0">
    <property type="entry name" value="LARGE RIBOSOMAL SUBUNIT PROTEIN EL6"/>
    <property type="match status" value="1"/>
</dbReference>
<dbReference type="PANTHER" id="PTHR10715">
    <property type="entry name" value="60S RIBOSOMAL PROTEIN L6"/>
    <property type="match status" value="1"/>
</dbReference>
<reference evidence="10" key="1">
    <citation type="submission" date="2007-04" db="EMBL/GenBank/DDBJ databases">
        <title>Annotation of Pediculus humanus corporis strain USDA.</title>
        <authorList>
            <person name="Kirkness E."/>
            <person name="Hannick L."/>
            <person name="Hass B."/>
            <person name="Bruggner R."/>
            <person name="Lawson D."/>
            <person name="Bidwell S."/>
            <person name="Joardar V."/>
            <person name="Caler E."/>
            <person name="Walenz B."/>
            <person name="Inman J."/>
            <person name="Schobel S."/>
            <person name="Galinsky K."/>
            <person name="Amedeo P."/>
            <person name="Strausberg R."/>
        </authorList>
    </citation>
    <scope>NUCLEOTIDE SEQUENCE</scope>
    <source>
        <strain evidence="10">USDA</strain>
    </source>
</reference>
<feature type="compositionally biased region" description="Basic and acidic residues" evidence="8">
    <location>
        <begin position="1"/>
        <end position="25"/>
    </location>
</feature>
<reference evidence="11" key="3">
    <citation type="submission" date="2020-05" db="UniProtKB">
        <authorList>
            <consortium name="EnsemblMetazoa"/>
        </authorList>
    </citation>
    <scope>IDENTIFICATION</scope>
    <source>
        <strain evidence="11">USDA</strain>
    </source>
</reference>
<dbReference type="VEuPathDB" id="VectorBase:PHUM215340"/>
<dbReference type="CDD" id="cd13156">
    <property type="entry name" value="KOW_RPL6"/>
    <property type="match status" value="1"/>
</dbReference>
<comment type="subunit">
    <text evidence="7">Component of the large ribosomal subunit. May bind IPO9 with low affinity.</text>
</comment>
<dbReference type="InterPro" id="IPR041997">
    <property type="entry name" value="Ribosomal_eL6_KOW"/>
</dbReference>
<accession>E0VHR0</accession>
<feature type="compositionally biased region" description="Basic residues" evidence="8">
    <location>
        <begin position="74"/>
        <end position="83"/>
    </location>
</feature>
<dbReference type="AlphaFoldDB" id="E0VHR0"/>
<dbReference type="InterPro" id="IPR008991">
    <property type="entry name" value="Translation_prot_SH3-like_sf"/>
</dbReference>
<dbReference type="GO" id="GO:0003735">
    <property type="term" value="F:structural constituent of ribosome"/>
    <property type="evidence" value="ECO:0007669"/>
    <property type="project" value="InterPro"/>
</dbReference>
<evidence type="ECO:0000256" key="5">
    <source>
        <dbReference type="ARBA" id="ARBA00035233"/>
    </source>
</evidence>
<dbReference type="GO" id="GO:0022625">
    <property type="term" value="C:cytosolic large ribosomal subunit"/>
    <property type="evidence" value="ECO:0007669"/>
    <property type="project" value="TreeGrafter"/>
</dbReference>
<evidence type="ECO:0000256" key="3">
    <source>
        <dbReference type="ARBA" id="ARBA00023274"/>
    </source>
</evidence>
<dbReference type="EMBL" id="DS235171">
    <property type="protein sequence ID" value="EEB12946.1"/>
    <property type="molecule type" value="Genomic_DNA"/>
</dbReference>
<dbReference type="STRING" id="121224.E0VHR0"/>
<proteinExistence type="inferred from homology"/>
<dbReference type="InterPro" id="IPR000915">
    <property type="entry name" value="60S_ribosomal_eL6"/>
</dbReference>
<dbReference type="eggNOG" id="KOG1694">
    <property type="taxonomic scope" value="Eukaryota"/>
</dbReference>
<dbReference type="Proteomes" id="UP000009046">
    <property type="component" value="Unassembled WGS sequence"/>
</dbReference>
<dbReference type="GO" id="GO:0003723">
    <property type="term" value="F:RNA binding"/>
    <property type="evidence" value="ECO:0007669"/>
    <property type="project" value="TreeGrafter"/>
</dbReference>
<comment type="similarity">
    <text evidence="1">Belongs to the eukaryotic ribosomal protein eL6 family.</text>
</comment>
<feature type="compositionally biased region" description="Basic residues" evidence="8">
    <location>
        <begin position="33"/>
        <end position="43"/>
    </location>
</feature>
<evidence type="ECO:0000256" key="1">
    <source>
        <dbReference type="ARBA" id="ARBA00010592"/>
    </source>
</evidence>
<keyword evidence="3" id="KW-0687">Ribonucleoprotein</keyword>
<dbReference type="GeneID" id="8237489"/>
<evidence type="ECO:0000256" key="6">
    <source>
        <dbReference type="ARBA" id="ARBA00035351"/>
    </source>
</evidence>
<dbReference type="Pfam" id="PF03868">
    <property type="entry name" value="Ribosomal_L6e_N"/>
    <property type="match status" value="1"/>
</dbReference>
<evidence type="ECO:0000256" key="4">
    <source>
        <dbReference type="ARBA" id="ARBA00034092"/>
    </source>
</evidence>
<dbReference type="FunFam" id="2.30.30.30:FF:000014">
    <property type="entry name" value="60S ribosomal protein L6"/>
    <property type="match status" value="1"/>
</dbReference>
<keyword evidence="12" id="KW-1185">Reference proteome</keyword>
<dbReference type="CTD" id="8237489"/>
<protein>
    <recommendedName>
        <fullName evidence="5">Large ribosomal subunit protein eL6</fullName>
    </recommendedName>
    <alternativeName>
        <fullName evidence="6">60S ribosomal protein L6</fullName>
    </alternativeName>
</protein>
<feature type="region of interest" description="Disordered" evidence="8">
    <location>
        <begin position="74"/>
        <end position="96"/>
    </location>
</feature>
<reference evidence="10" key="2">
    <citation type="submission" date="2007-04" db="EMBL/GenBank/DDBJ databases">
        <title>The genome of the human body louse.</title>
        <authorList>
            <consortium name="The Human Body Louse Genome Consortium"/>
            <person name="Kirkness E."/>
            <person name="Walenz B."/>
            <person name="Hass B."/>
            <person name="Bruggner R."/>
            <person name="Strausberg R."/>
        </authorList>
    </citation>
    <scope>NUCLEOTIDE SEQUENCE</scope>
    <source>
        <strain evidence="10">USDA</strain>
    </source>
</reference>
<dbReference type="InterPro" id="IPR005568">
    <property type="entry name" value="Ribosomal_uL6_N"/>
</dbReference>
<dbReference type="Pfam" id="PF01159">
    <property type="entry name" value="Ribosomal_L6e"/>
    <property type="match status" value="1"/>
</dbReference>
<dbReference type="Gene3D" id="2.30.30.30">
    <property type="match status" value="1"/>
</dbReference>
<organism>
    <name type="scientific">Pediculus humanus subsp. corporis</name>
    <name type="common">Body louse</name>
    <dbReference type="NCBI Taxonomy" id="121224"/>
    <lineage>
        <taxon>Eukaryota</taxon>
        <taxon>Metazoa</taxon>
        <taxon>Ecdysozoa</taxon>
        <taxon>Arthropoda</taxon>
        <taxon>Hexapoda</taxon>
        <taxon>Insecta</taxon>
        <taxon>Pterygota</taxon>
        <taxon>Neoptera</taxon>
        <taxon>Paraneoptera</taxon>
        <taxon>Psocodea</taxon>
        <taxon>Troctomorpha</taxon>
        <taxon>Phthiraptera</taxon>
        <taxon>Anoplura</taxon>
        <taxon>Pediculidae</taxon>
        <taxon>Pediculus</taxon>
    </lineage>
</organism>
<evidence type="ECO:0000313" key="10">
    <source>
        <dbReference type="EMBL" id="EEB12946.1"/>
    </source>
</evidence>
<evidence type="ECO:0000313" key="11">
    <source>
        <dbReference type="EnsemblMetazoa" id="PHUM215340-PA"/>
    </source>
</evidence>